<dbReference type="EMBL" id="JAEHFQ010000001">
    <property type="protein sequence ID" value="MBM0631981.1"/>
    <property type="molecule type" value="Genomic_DNA"/>
</dbReference>
<organism evidence="2 3">
    <name type="scientific">Paenibacillus polymyxa</name>
    <name type="common">Bacillus polymyxa</name>
    <dbReference type="NCBI Taxonomy" id="1406"/>
    <lineage>
        <taxon>Bacteria</taxon>
        <taxon>Bacillati</taxon>
        <taxon>Bacillota</taxon>
        <taxon>Bacilli</taxon>
        <taxon>Bacillales</taxon>
        <taxon>Paenibacillaceae</taxon>
        <taxon>Paenibacillus</taxon>
    </lineage>
</organism>
<feature type="compositionally biased region" description="Polar residues" evidence="1">
    <location>
        <begin position="68"/>
        <end position="86"/>
    </location>
</feature>
<evidence type="ECO:0000313" key="2">
    <source>
        <dbReference type="EMBL" id="MBM0631981.1"/>
    </source>
</evidence>
<accession>A0A8I1IM15</accession>
<feature type="region of interest" description="Disordered" evidence="1">
    <location>
        <begin position="1"/>
        <end position="50"/>
    </location>
</feature>
<dbReference type="CDD" id="cd19958">
    <property type="entry name" value="pyocin_knob"/>
    <property type="match status" value="1"/>
</dbReference>
<evidence type="ECO:0000256" key="1">
    <source>
        <dbReference type="SAM" id="MobiDB-lite"/>
    </source>
</evidence>
<feature type="region of interest" description="Disordered" evidence="1">
    <location>
        <begin position="63"/>
        <end position="90"/>
    </location>
</feature>
<sequence length="512" mass="53650">MRFPWRDTSSDIAGGQPPQWETPGGAQAKADKAEEESKKYTDEKNADFTAHVQNTTIHVTQTDKDNWNSKAPGNHTHQNATPTTPGFESAADKTKLDGIEDGANNYVHPATHPPSIIAQDTANRFVTDAEKAAWNAKAETTVATSDTKGLMSAADKTKLDGIESGAEVNQNAFSTFKAPGQADVTAGSKQETINFAGGTGITVTTDPAAKKVMITATGEATPGPHASSHITGGTDIIPDAVAGGASGLMSGDDATFTRNTGETKTGAQAKADAAETASKNYTDTRITELEKDVSDVAAVAAGAETPAGAQAKVNELGATIATQLADKVSQEVAMFYRGTLASGTGLNTINNNAIYRLSGSYPNYPSFAKSSDAVMVVFKGADYVVQTLYVSSADSGVAGVQKITRDGNGSIWSAWVEDGKASVFTEGTWLNGWTGDLRPKIVKNNKVVTIHFYGVRSGTATQPAFILPVGYRPVYDAEFLSDTTNKVSIKADGGVIPSGNLGYFTLTFVAHQ</sequence>
<evidence type="ECO:0000313" key="3">
    <source>
        <dbReference type="Proteomes" id="UP000650605"/>
    </source>
</evidence>
<comment type="caution">
    <text evidence="2">The sequence shown here is derived from an EMBL/GenBank/DDBJ whole genome shotgun (WGS) entry which is preliminary data.</text>
</comment>
<feature type="compositionally biased region" description="Polar residues" evidence="1">
    <location>
        <begin position="256"/>
        <end position="266"/>
    </location>
</feature>
<name>A0A8I1IM15_PAEPO</name>
<proteinExistence type="predicted"/>
<dbReference type="Proteomes" id="UP000650605">
    <property type="component" value="Unassembled WGS sequence"/>
</dbReference>
<feature type="region of interest" description="Disordered" evidence="1">
    <location>
        <begin position="254"/>
        <end position="276"/>
    </location>
</feature>
<protein>
    <submittedName>
        <fullName evidence="2">Uncharacterized protein</fullName>
    </submittedName>
</protein>
<dbReference type="AlphaFoldDB" id="A0A8I1IM15"/>
<gene>
    <name evidence="2" type="ORF">JDW19_02410</name>
</gene>
<feature type="compositionally biased region" description="Basic and acidic residues" evidence="1">
    <location>
        <begin position="29"/>
        <end position="46"/>
    </location>
</feature>
<reference evidence="2" key="1">
    <citation type="submission" date="2020-12" db="EMBL/GenBank/DDBJ databases">
        <title>Paenibacillus polymyxa LMG 27872: a double-edged sword.</title>
        <authorList>
            <person name="Langendries S."/>
            <person name="Garcia Mendez S."/>
            <person name="Beirinckx S."/>
            <person name="Viaene T."/>
            <person name="Baeyen S."/>
            <person name="Goeminne G."/>
            <person name="Willems A."/>
            <person name="Debode J."/>
            <person name="Goormachtig S."/>
        </authorList>
    </citation>
    <scope>NUCLEOTIDE SEQUENCE</scope>
    <source>
        <strain evidence="2">LMG 27872</strain>
    </source>
</reference>
<dbReference type="RefSeq" id="WP_165144402.1">
    <property type="nucleotide sequence ID" value="NZ_JAEHFQ010000001.1"/>
</dbReference>